<evidence type="ECO:0000313" key="9">
    <source>
        <dbReference type="EMBL" id="KAF2071620.1"/>
    </source>
</evidence>
<dbReference type="GO" id="GO:0005673">
    <property type="term" value="C:transcription factor TFIIE complex"/>
    <property type="evidence" value="ECO:0007669"/>
    <property type="project" value="InterPro"/>
</dbReference>
<evidence type="ECO:0000256" key="5">
    <source>
        <dbReference type="ARBA" id="ARBA00023242"/>
    </source>
</evidence>
<dbReference type="GO" id="GO:0001097">
    <property type="term" value="F:TFIIH-class transcription factor complex binding"/>
    <property type="evidence" value="ECO:0007669"/>
    <property type="project" value="TreeGrafter"/>
</dbReference>
<comment type="function">
    <text evidence="6">Recruits TFIIH to the initiation complex and stimulates the RNA polymerase II C-terminal domain kinase and DNA-dependent ATPase activities of TFIIH. Both TFIIH and TFIIE are required for promoter clearance by RNA polymerase.</text>
</comment>
<evidence type="ECO:0000256" key="4">
    <source>
        <dbReference type="ARBA" id="ARBA00023163"/>
    </source>
</evidence>
<dbReference type="Pfam" id="PF02186">
    <property type="entry name" value="TFIIE_beta"/>
    <property type="match status" value="1"/>
</dbReference>
<evidence type="ECO:0000256" key="7">
    <source>
        <dbReference type="SAM" id="Coils"/>
    </source>
</evidence>
<keyword evidence="3" id="KW-0238">DNA-binding</keyword>
<dbReference type="Gene3D" id="1.10.10.10">
    <property type="entry name" value="Winged helix-like DNA-binding domain superfamily/Winged helix DNA-binding domain"/>
    <property type="match status" value="1"/>
</dbReference>
<dbReference type="EMBL" id="AJWJ01000357">
    <property type="protein sequence ID" value="KAF2071620.1"/>
    <property type="molecule type" value="Genomic_DNA"/>
</dbReference>
<dbReference type="InterPro" id="IPR036388">
    <property type="entry name" value="WH-like_DNA-bd_sf"/>
</dbReference>
<dbReference type="Proteomes" id="UP000695562">
    <property type="component" value="Unassembled WGS sequence"/>
</dbReference>
<comment type="caution">
    <text evidence="9">The sequence shown here is derived from an EMBL/GenBank/DDBJ whole genome shotgun (WGS) entry which is preliminary data.</text>
</comment>
<keyword evidence="5" id="KW-0539">Nucleus</keyword>
<gene>
    <name evidence="9" type="ORF">CYY_007068</name>
</gene>
<feature type="domain" description="TFIIE beta" evidence="8">
    <location>
        <begin position="3"/>
        <end position="81"/>
    </location>
</feature>
<sequence>MFISNTIKNKGEKEKSIQRVMFDILVYLRALEGKPATLKEIMISSGHVVEGNLELIEALKNNPKVEYIDNCFFFKPPYNVKNSKEILELLSQHQNGLLVSELAESYTQAQNDIKKLKDNKEIYAIKSSEGPTEVIFPNEEKYRMKISQELMDMWKDIRVPNEADLERELREAGLTLVESVESSKTTKSLQKIKKERKRRTTKLTNTHIENFDPNAPITLPPPKE</sequence>
<dbReference type="PANTHER" id="PTHR12716">
    <property type="entry name" value="TRANSCRIPTION INITIATION FACTOR IIE, BETA SUBUNIT"/>
    <property type="match status" value="1"/>
</dbReference>
<feature type="coiled-coil region" evidence="7">
    <location>
        <begin position="99"/>
        <end position="126"/>
    </location>
</feature>
<dbReference type="PANTHER" id="PTHR12716:SF8">
    <property type="entry name" value="TRANSCRIPTION INITIATION FACTOR IIE SUBUNIT BETA"/>
    <property type="match status" value="1"/>
</dbReference>
<dbReference type="InterPro" id="IPR016656">
    <property type="entry name" value="TFIIE-bsu"/>
</dbReference>
<dbReference type="Pfam" id="PF22254">
    <property type="entry name" value="TFA2_E-tether"/>
    <property type="match status" value="1"/>
</dbReference>
<evidence type="ECO:0000256" key="3">
    <source>
        <dbReference type="ARBA" id="ARBA00023125"/>
    </source>
</evidence>
<organism evidence="9 10">
    <name type="scientific">Polysphondylium violaceum</name>
    <dbReference type="NCBI Taxonomy" id="133409"/>
    <lineage>
        <taxon>Eukaryota</taxon>
        <taxon>Amoebozoa</taxon>
        <taxon>Evosea</taxon>
        <taxon>Eumycetozoa</taxon>
        <taxon>Dictyostelia</taxon>
        <taxon>Dictyosteliales</taxon>
        <taxon>Dictyosteliaceae</taxon>
        <taxon>Polysphondylium</taxon>
    </lineage>
</organism>
<dbReference type="PROSITE" id="PS51351">
    <property type="entry name" value="TFIIE_BETA_C"/>
    <property type="match status" value="1"/>
</dbReference>
<keyword evidence="10" id="KW-1185">Reference proteome</keyword>
<dbReference type="OrthoDB" id="3907302at2759"/>
<dbReference type="InterPro" id="IPR040501">
    <property type="entry name" value="TFA2_Winged_2"/>
</dbReference>
<dbReference type="GO" id="GO:0006367">
    <property type="term" value="P:transcription initiation at RNA polymerase II promoter"/>
    <property type="evidence" value="ECO:0007669"/>
    <property type="project" value="InterPro"/>
</dbReference>
<evidence type="ECO:0000313" key="10">
    <source>
        <dbReference type="Proteomes" id="UP000695562"/>
    </source>
</evidence>
<reference evidence="9" key="1">
    <citation type="submission" date="2020-01" db="EMBL/GenBank/DDBJ databases">
        <title>Development of genomics and gene disruption for Polysphondylium violaceum indicates a role for the polyketide synthase stlB in stalk morphogenesis.</title>
        <authorList>
            <person name="Narita B."/>
            <person name="Kawabe Y."/>
            <person name="Kin K."/>
            <person name="Saito T."/>
            <person name="Gibbs R."/>
            <person name="Kuspa A."/>
            <person name="Muzny D."/>
            <person name="Queller D."/>
            <person name="Richards S."/>
            <person name="Strassman J."/>
            <person name="Sucgang R."/>
            <person name="Worley K."/>
            <person name="Schaap P."/>
        </authorList>
    </citation>
    <scope>NUCLEOTIDE SEQUENCE</scope>
    <source>
        <strain evidence="9">QSvi11</strain>
    </source>
</reference>
<accession>A0A8J4PP64</accession>
<keyword evidence="7" id="KW-0175">Coiled coil</keyword>
<evidence type="ECO:0000256" key="6">
    <source>
        <dbReference type="ARBA" id="ARBA00025581"/>
    </source>
</evidence>
<protein>
    <recommendedName>
        <fullName evidence="8">TFIIE beta domain-containing protein</fullName>
    </recommendedName>
</protein>
<comment type="subcellular location">
    <subcellularLocation>
        <location evidence="1">Nucleus</location>
    </subcellularLocation>
</comment>
<dbReference type="GO" id="GO:0003677">
    <property type="term" value="F:DNA binding"/>
    <property type="evidence" value="ECO:0007669"/>
    <property type="project" value="UniProtKB-KW"/>
</dbReference>
<dbReference type="Pfam" id="PF18121">
    <property type="entry name" value="TFA2_Winged_2"/>
    <property type="match status" value="1"/>
</dbReference>
<dbReference type="InterPro" id="IPR054600">
    <property type="entry name" value="TFA2_E-tether"/>
</dbReference>
<keyword evidence="2" id="KW-0805">Transcription regulation</keyword>
<dbReference type="AlphaFoldDB" id="A0A8J4PP64"/>
<proteinExistence type="predicted"/>
<evidence type="ECO:0000256" key="1">
    <source>
        <dbReference type="ARBA" id="ARBA00004123"/>
    </source>
</evidence>
<dbReference type="InterPro" id="IPR003166">
    <property type="entry name" value="TFIIE_bsu_DNA-bd"/>
</dbReference>
<name>A0A8J4PP64_9MYCE</name>
<evidence type="ECO:0000259" key="8">
    <source>
        <dbReference type="PROSITE" id="PS51351"/>
    </source>
</evidence>
<evidence type="ECO:0000256" key="2">
    <source>
        <dbReference type="ARBA" id="ARBA00023015"/>
    </source>
</evidence>
<keyword evidence="4" id="KW-0804">Transcription</keyword>